<keyword evidence="11" id="KW-0055">Arginine biosynthesis</keyword>
<dbReference type="PRINTS" id="PR00099">
    <property type="entry name" value="CPSGATASE"/>
</dbReference>
<dbReference type="InterPro" id="IPR017926">
    <property type="entry name" value="GATASE"/>
</dbReference>
<feature type="active site" evidence="11">
    <location>
        <position position="333"/>
    </location>
</feature>
<dbReference type="Gene3D" id="3.50.30.20">
    <property type="entry name" value="Carbamoyl-phosphate synthase small subunit, N-terminal domain"/>
    <property type="match status" value="1"/>
</dbReference>
<comment type="caution">
    <text evidence="13">The sequence shown here is derived from an EMBL/GenBank/DDBJ whole genome shotgun (WGS) entry which is preliminary data.</text>
</comment>
<dbReference type="GO" id="GO:0004359">
    <property type="term" value="F:glutaminase activity"/>
    <property type="evidence" value="ECO:0007669"/>
    <property type="project" value="RHEA"/>
</dbReference>
<feature type="domain" description="Carbamoyl-phosphate synthase small subunit N-terminal" evidence="12">
    <location>
        <begin position="4"/>
        <end position="134"/>
    </location>
</feature>
<feature type="binding site" evidence="11">
    <location>
        <position position="222"/>
    </location>
    <ligand>
        <name>L-glutamine</name>
        <dbReference type="ChEBI" id="CHEBI:58359"/>
    </ligand>
</feature>
<keyword evidence="11" id="KW-0028">Amino-acid biosynthesis</keyword>
<comment type="subunit">
    <text evidence="11">Composed of two chains; the small (or glutamine) chain promotes the hydrolysis of glutamine to ammonia, which is used by the large (or ammonia) chain to synthesize carbamoyl phosphate. Tetramer of heterodimers (alpha,beta)4.</text>
</comment>
<feature type="binding site" evidence="11">
    <location>
        <position position="289"/>
    </location>
    <ligand>
        <name>L-glutamine</name>
        <dbReference type="ChEBI" id="CHEBI:58359"/>
    </ligand>
</feature>
<dbReference type="PROSITE" id="PS51273">
    <property type="entry name" value="GATASE_TYPE_1"/>
    <property type="match status" value="1"/>
</dbReference>
<dbReference type="InterPro" id="IPR029062">
    <property type="entry name" value="Class_I_gatase-like"/>
</dbReference>
<feature type="binding site" evidence="11">
    <location>
        <position position="292"/>
    </location>
    <ligand>
        <name>L-glutamine</name>
        <dbReference type="ChEBI" id="CHEBI:58359"/>
    </ligand>
</feature>
<evidence type="ECO:0000256" key="10">
    <source>
        <dbReference type="ARBA" id="ARBA00049285"/>
    </source>
</evidence>
<evidence type="ECO:0000256" key="2">
    <source>
        <dbReference type="ARBA" id="ARBA00005077"/>
    </source>
</evidence>
<evidence type="ECO:0000256" key="1">
    <source>
        <dbReference type="ARBA" id="ARBA00004812"/>
    </source>
</evidence>
<keyword evidence="8 11" id="KW-0665">Pyrimidine biosynthesis</keyword>
<feature type="binding site" evidence="11">
    <location>
        <position position="220"/>
    </location>
    <ligand>
        <name>L-glutamine</name>
        <dbReference type="ChEBI" id="CHEBI:58359"/>
    </ligand>
</feature>
<dbReference type="NCBIfam" id="TIGR01368">
    <property type="entry name" value="CPSaseIIsmall"/>
    <property type="match status" value="1"/>
</dbReference>
<keyword evidence="7 11" id="KW-0315">Glutamine amidotransferase</keyword>
<evidence type="ECO:0000259" key="12">
    <source>
        <dbReference type="SMART" id="SM01097"/>
    </source>
</evidence>
<evidence type="ECO:0000256" key="11">
    <source>
        <dbReference type="HAMAP-Rule" id="MF_01209"/>
    </source>
</evidence>
<dbReference type="HAMAP" id="MF_01209">
    <property type="entry name" value="CPSase_S_chain"/>
    <property type="match status" value="1"/>
</dbReference>
<dbReference type="CDD" id="cd01744">
    <property type="entry name" value="GATase1_CPSase"/>
    <property type="match status" value="1"/>
</dbReference>
<evidence type="ECO:0000256" key="6">
    <source>
        <dbReference type="ARBA" id="ARBA00022840"/>
    </source>
</evidence>
<dbReference type="SUPFAM" id="SSF52021">
    <property type="entry name" value="Carbamoyl phosphate synthetase, small subunit N-terminal domain"/>
    <property type="match status" value="1"/>
</dbReference>
<dbReference type="GO" id="GO:0006207">
    <property type="term" value="P:'de novo' pyrimidine nucleobase biosynthetic process"/>
    <property type="evidence" value="ECO:0007669"/>
    <property type="project" value="InterPro"/>
</dbReference>
<feature type="binding site" evidence="11">
    <location>
        <position position="251"/>
    </location>
    <ligand>
        <name>L-glutamine</name>
        <dbReference type="ChEBI" id="CHEBI:58359"/>
    </ligand>
</feature>
<dbReference type="GO" id="GO:0044205">
    <property type="term" value="P:'de novo' UMP biosynthetic process"/>
    <property type="evidence" value="ECO:0007669"/>
    <property type="project" value="UniProtKB-UniRule"/>
</dbReference>
<dbReference type="Pfam" id="PF00117">
    <property type="entry name" value="GATase"/>
    <property type="match status" value="1"/>
</dbReference>
<dbReference type="Gene3D" id="3.40.50.880">
    <property type="match status" value="1"/>
</dbReference>
<feature type="binding site" evidence="11">
    <location>
        <position position="291"/>
    </location>
    <ligand>
        <name>L-glutamine</name>
        <dbReference type="ChEBI" id="CHEBI:58359"/>
    </ligand>
</feature>
<comment type="similarity">
    <text evidence="3 11">Belongs to the CarA family.</text>
</comment>
<dbReference type="RefSeq" id="WP_129223042.1">
    <property type="nucleotide sequence ID" value="NZ_SDOZ01000002.1"/>
</dbReference>
<organism evidence="13 14">
    <name type="scientific">Candidatus Borkfalkia ceftriaxoniphila</name>
    <dbReference type="NCBI Taxonomy" id="2508949"/>
    <lineage>
        <taxon>Bacteria</taxon>
        <taxon>Bacillati</taxon>
        <taxon>Bacillota</taxon>
        <taxon>Clostridia</taxon>
        <taxon>Christensenellales</taxon>
        <taxon>Christensenellaceae</taxon>
        <taxon>Candidatus Borkfalkia</taxon>
    </lineage>
</organism>
<sequence length="359" mass="39924">MKEEKVYLTLQNGRVFEGKRFGAKGDVVGELVFTTGMTGYIETLTDPSYYGQIVIQTFPLIGNYGVISKDRESKKPYLTAYVVREHCGQPSNFRCEEKLDEFLTRNNVVGVYGVDTRELTKTVREAGVMNAVISSRPVTDLGEVQKYAIRDAVKTCSRQGIKYYGEESAKRRVVLWDFGAKENIVRELVRRDNYVIRVSSDTTAEEILALRPDGVMLTNGPGDPAENTEIIREIQKLAGKIPVFGICLGHQLFALAMGGKTRKMKYGHRGANQPVKELRTGTVYISSQNHGYEVIAESIQGKGDLSFINVNDNTCEGIEYPDLNAFTVQFHPEACAGPLDASDLFDKFMNVMDGGKINA</sequence>
<comment type="function">
    <text evidence="11">Small subunit of the glutamine-dependent carbamoyl phosphate synthetase (CPSase). CPSase catalyzes the formation of carbamoyl phosphate from the ammonia moiety of glutamine, carbonate, and phosphate donated by ATP, constituting the first step of 2 biosynthetic pathways, one leading to arginine and/or urea and the other to pyrimidine nucleotides. The small subunit (glutamine amidotransferase) binds and cleaves glutamine to supply the large subunit with the substrate ammonia.</text>
</comment>
<evidence type="ECO:0000313" key="13">
    <source>
        <dbReference type="EMBL" id="RXZ60902.1"/>
    </source>
</evidence>
<dbReference type="InterPro" id="IPR035686">
    <property type="entry name" value="CPSase_GATase1"/>
</dbReference>
<comment type="pathway">
    <text evidence="2 11">Amino-acid biosynthesis; L-arginine biosynthesis; carbamoyl phosphate from bicarbonate: step 1/1.</text>
</comment>
<dbReference type="GO" id="GO:0004088">
    <property type="term" value="F:carbamoyl-phosphate synthase (glutamine-hydrolyzing) activity"/>
    <property type="evidence" value="ECO:0007669"/>
    <property type="project" value="UniProtKB-UniRule"/>
</dbReference>
<dbReference type="Proteomes" id="UP000291269">
    <property type="component" value="Unassembled WGS sequence"/>
</dbReference>
<evidence type="ECO:0000256" key="8">
    <source>
        <dbReference type="ARBA" id="ARBA00022975"/>
    </source>
</evidence>
<evidence type="ECO:0000256" key="3">
    <source>
        <dbReference type="ARBA" id="ARBA00007800"/>
    </source>
</evidence>
<dbReference type="GO" id="GO:0005524">
    <property type="term" value="F:ATP binding"/>
    <property type="evidence" value="ECO:0007669"/>
    <property type="project" value="UniProtKB-UniRule"/>
</dbReference>
<dbReference type="NCBIfam" id="NF009475">
    <property type="entry name" value="PRK12838.1"/>
    <property type="match status" value="1"/>
</dbReference>
<dbReference type="InterPro" id="IPR036480">
    <property type="entry name" value="CarbP_synth_ssu_N_sf"/>
</dbReference>
<dbReference type="FunFam" id="3.50.30.20:FF:000001">
    <property type="entry name" value="Carbamoyl-phosphate synthase small chain"/>
    <property type="match status" value="1"/>
</dbReference>
<name>A0A4Q2KBM9_9FIRM</name>
<dbReference type="InterPro" id="IPR002474">
    <property type="entry name" value="CarbamoylP_synth_ssu_N"/>
</dbReference>
<dbReference type="PANTHER" id="PTHR43418">
    <property type="entry name" value="MULTIFUNCTIONAL TRYPTOPHAN BIOSYNTHESIS PROTEIN-RELATED"/>
    <property type="match status" value="1"/>
</dbReference>
<dbReference type="AlphaFoldDB" id="A0A4Q2KBM9"/>
<dbReference type="UniPathway" id="UPA00070">
    <property type="reaction ID" value="UER00115"/>
</dbReference>
<dbReference type="PANTHER" id="PTHR43418:SF7">
    <property type="entry name" value="CARBAMOYL-PHOSPHATE SYNTHASE SMALL CHAIN"/>
    <property type="match status" value="1"/>
</dbReference>
<dbReference type="GO" id="GO:0006541">
    <property type="term" value="P:glutamine metabolic process"/>
    <property type="evidence" value="ECO:0007669"/>
    <property type="project" value="InterPro"/>
</dbReference>
<feature type="active site" description="Nucleophile" evidence="11">
    <location>
        <position position="247"/>
    </location>
</feature>
<evidence type="ECO:0000256" key="5">
    <source>
        <dbReference type="ARBA" id="ARBA00022741"/>
    </source>
</evidence>
<dbReference type="InterPro" id="IPR050472">
    <property type="entry name" value="Anth_synth/Amidotransfase"/>
</dbReference>
<evidence type="ECO:0000256" key="9">
    <source>
        <dbReference type="ARBA" id="ARBA00048816"/>
    </source>
</evidence>
<dbReference type="PRINTS" id="PR00097">
    <property type="entry name" value="ANTSNTHASEII"/>
</dbReference>
<feature type="region of interest" description="CPSase" evidence="11">
    <location>
        <begin position="1"/>
        <end position="171"/>
    </location>
</feature>
<evidence type="ECO:0000313" key="14">
    <source>
        <dbReference type="Proteomes" id="UP000291269"/>
    </source>
</evidence>
<evidence type="ECO:0000256" key="7">
    <source>
        <dbReference type="ARBA" id="ARBA00022962"/>
    </source>
</evidence>
<reference evidence="13 14" key="1">
    <citation type="journal article" date="2019" name="Gut">
        <title>Antibiotics-induced monodominance of a novel gut bacterial order.</title>
        <authorList>
            <person name="Hildebrand F."/>
            <person name="Moitinho-Silva L."/>
            <person name="Blasche S."/>
            <person name="Jahn M.T."/>
            <person name="Gossmann T.I."/>
            <person name="Heuerta-Cepas J."/>
            <person name="Hercog R."/>
            <person name="Luetge M."/>
            <person name="Bahram M."/>
            <person name="Pryszlak A."/>
            <person name="Alves R.J."/>
            <person name="Waszak S.M."/>
            <person name="Zhu A."/>
            <person name="Ye L."/>
            <person name="Costea P.I."/>
            <person name="Aalvink S."/>
            <person name="Belzer C."/>
            <person name="Forslund S.K."/>
            <person name="Sunagawa S."/>
            <person name="Hentschel U."/>
            <person name="Merten C."/>
            <person name="Patil K.R."/>
            <person name="Benes V."/>
            <person name="Bork P."/>
        </authorList>
    </citation>
    <scope>NUCLEOTIDE SEQUENCE [LARGE SCALE GENOMIC DNA]</scope>
    <source>
        <strain evidence="13 14">HDS1380</strain>
    </source>
</reference>
<comment type="catalytic activity">
    <reaction evidence="10 11">
        <text>L-glutamine + H2O = L-glutamate + NH4(+)</text>
        <dbReference type="Rhea" id="RHEA:15889"/>
        <dbReference type="ChEBI" id="CHEBI:15377"/>
        <dbReference type="ChEBI" id="CHEBI:28938"/>
        <dbReference type="ChEBI" id="CHEBI:29985"/>
        <dbReference type="ChEBI" id="CHEBI:58359"/>
    </reaction>
</comment>
<dbReference type="Pfam" id="PF00988">
    <property type="entry name" value="CPSase_sm_chain"/>
    <property type="match status" value="1"/>
</dbReference>
<keyword evidence="6 11" id="KW-0067">ATP-binding</keyword>
<keyword evidence="4 11" id="KW-0436">Ligase</keyword>
<keyword evidence="5 11" id="KW-0547">Nucleotide-binding</keyword>
<gene>
    <name evidence="11 13" type="primary">carA</name>
    <name evidence="13" type="ORF">ESZ91_00505</name>
</gene>
<dbReference type="EC" id="6.3.5.5" evidence="11"/>
<dbReference type="OrthoDB" id="9804328at2"/>
<feature type="active site" evidence="11">
    <location>
        <position position="331"/>
    </location>
</feature>
<dbReference type="GO" id="GO:0006526">
    <property type="term" value="P:L-arginine biosynthetic process"/>
    <property type="evidence" value="ECO:0007669"/>
    <property type="project" value="UniProtKB-UniRule"/>
</dbReference>
<dbReference type="EMBL" id="SDOZ01000002">
    <property type="protein sequence ID" value="RXZ60902.1"/>
    <property type="molecule type" value="Genomic_DNA"/>
</dbReference>
<accession>A0A4Q2KBM9</accession>
<dbReference type="PRINTS" id="PR00096">
    <property type="entry name" value="GATASE"/>
</dbReference>
<dbReference type="SMART" id="SM01097">
    <property type="entry name" value="CPSase_sm_chain"/>
    <property type="match status" value="1"/>
</dbReference>
<feature type="binding site" evidence="11">
    <location>
        <position position="248"/>
    </location>
    <ligand>
        <name>L-glutamine</name>
        <dbReference type="ChEBI" id="CHEBI:58359"/>
    </ligand>
</feature>
<dbReference type="SUPFAM" id="SSF52317">
    <property type="entry name" value="Class I glutamine amidotransferase-like"/>
    <property type="match status" value="1"/>
</dbReference>
<feature type="binding site" evidence="11">
    <location>
        <position position="48"/>
    </location>
    <ligand>
        <name>L-glutamine</name>
        <dbReference type="ChEBI" id="CHEBI:58359"/>
    </ligand>
</feature>
<comment type="pathway">
    <text evidence="1 11">Pyrimidine metabolism; UMP biosynthesis via de novo pathway; (S)-dihydroorotate from bicarbonate: step 1/3.</text>
</comment>
<proteinExistence type="inferred from homology"/>
<comment type="catalytic activity">
    <reaction evidence="9 11">
        <text>hydrogencarbonate + L-glutamine + 2 ATP + H2O = carbamoyl phosphate + L-glutamate + 2 ADP + phosphate + 2 H(+)</text>
        <dbReference type="Rhea" id="RHEA:18633"/>
        <dbReference type="ChEBI" id="CHEBI:15377"/>
        <dbReference type="ChEBI" id="CHEBI:15378"/>
        <dbReference type="ChEBI" id="CHEBI:17544"/>
        <dbReference type="ChEBI" id="CHEBI:29985"/>
        <dbReference type="ChEBI" id="CHEBI:30616"/>
        <dbReference type="ChEBI" id="CHEBI:43474"/>
        <dbReference type="ChEBI" id="CHEBI:58228"/>
        <dbReference type="ChEBI" id="CHEBI:58359"/>
        <dbReference type="ChEBI" id="CHEBI:456216"/>
        <dbReference type="EC" id="6.3.5.5"/>
    </reaction>
</comment>
<dbReference type="UniPathway" id="UPA00068">
    <property type="reaction ID" value="UER00171"/>
</dbReference>
<keyword evidence="14" id="KW-1185">Reference proteome</keyword>
<protein>
    <recommendedName>
        <fullName evidence="11">Carbamoyl phosphate synthase small chain</fullName>
        <ecNumber evidence="11">6.3.5.5</ecNumber>
    </recommendedName>
    <alternativeName>
        <fullName evidence="11">Carbamoyl phosphate synthetase glutamine chain</fullName>
    </alternativeName>
</protein>
<evidence type="ECO:0000256" key="4">
    <source>
        <dbReference type="ARBA" id="ARBA00022598"/>
    </source>
</evidence>
<dbReference type="InterPro" id="IPR006274">
    <property type="entry name" value="CarbamoylP_synth_ssu"/>
</dbReference>